<feature type="domain" description="AMP-dependent synthetase/ligase" evidence="2">
    <location>
        <begin position="14"/>
        <end position="342"/>
    </location>
</feature>
<dbReference type="PROSITE" id="PS00455">
    <property type="entry name" value="AMP_BINDING"/>
    <property type="match status" value="1"/>
</dbReference>
<dbReference type="RefSeq" id="WP_125052246.1">
    <property type="nucleotide sequence ID" value="NZ_BHZD01000001.1"/>
</dbReference>
<accession>A0A401VWA4</accession>
<dbReference type="PANTHER" id="PTHR45527:SF1">
    <property type="entry name" value="FATTY ACID SYNTHASE"/>
    <property type="match status" value="1"/>
</dbReference>
<organism evidence="6 7">
    <name type="scientific">Streptomyces paromomycinus</name>
    <name type="common">Streptomyces rimosus subsp. paromomycinus</name>
    <dbReference type="NCBI Taxonomy" id="92743"/>
    <lineage>
        <taxon>Bacteria</taxon>
        <taxon>Bacillati</taxon>
        <taxon>Actinomycetota</taxon>
        <taxon>Actinomycetes</taxon>
        <taxon>Kitasatosporales</taxon>
        <taxon>Streptomycetaceae</taxon>
        <taxon>Streptomyces</taxon>
    </lineage>
</organism>
<evidence type="ECO:0000313" key="7">
    <source>
        <dbReference type="Proteomes" id="UP000286746"/>
    </source>
</evidence>
<dbReference type="Gene3D" id="3.40.50.1820">
    <property type="entry name" value="alpha/beta hydrolase"/>
    <property type="match status" value="1"/>
</dbReference>
<reference evidence="6 7" key="1">
    <citation type="submission" date="2018-11" db="EMBL/GenBank/DDBJ databases">
        <title>Whole genome sequence of Streptomyces paromomycinus NBRC 15454(T).</title>
        <authorList>
            <person name="Komaki H."/>
            <person name="Tamura T."/>
        </authorList>
    </citation>
    <scope>NUCLEOTIDE SEQUENCE [LARGE SCALE GENOMIC DNA]</scope>
    <source>
        <strain evidence="6 7">NBRC 15454</strain>
    </source>
</reference>
<dbReference type="SUPFAM" id="SSF56801">
    <property type="entry name" value="Acetyl-CoA synthetase-like"/>
    <property type="match status" value="1"/>
</dbReference>
<dbReference type="SUPFAM" id="SSF47336">
    <property type="entry name" value="ACP-like"/>
    <property type="match status" value="1"/>
</dbReference>
<dbReference type="GO" id="GO:0044550">
    <property type="term" value="P:secondary metabolite biosynthetic process"/>
    <property type="evidence" value="ECO:0007669"/>
    <property type="project" value="TreeGrafter"/>
</dbReference>
<feature type="domain" description="Condensation" evidence="4">
    <location>
        <begin position="616"/>
        <end position="1000"/>
    </location>
</feature>
<dbReference type="PANTHER" id="PTHR45527">
    <property type="entry name" value="NONRIBOSOMAL PEPTIDE SYNTHETASE"/>
    <property type="match status" value="1"/>
</dbReference>
<dbReference type="SUPFAM" id="SSF52777">
    <property type="entry name" value="CoA-dependent acyltransferases"/>
    <property type="match status" value="2"/>
</dbReference>
<dbReference type="Pfam" id="PF13193">
    <property type="entry name" value="AMP-binding_C"/>
    <property type="match status" value="1"/>
</dbReference>
<dbReference type="InterPro" id="IPR042099">
    <property type="entry name" value="ANL_N_sf"/>
</dbReference>
<keyword evidence="7" id="KW-1185">Reference proteome</keyword>
<comment type="caution">
    <text evidence="6">The sequence shown here is derived from an EMBL/GenBank/DDBJ whole genome shotgun (WGS) entry which is preliminary data.</text>
</comment>
<dbReference type="GO" id="GO:0008610">
    <property type="term" value="P:lipid biosynthetic process"/>
    <property type="evidence" value="ECO:0007669"/>
    <property type="project" value="UniProtKB-ARBA"/>
</dbReference>
<dbReference type="Pfam" id="PF00668">
    <property type="entry name" value="Condensation"/>
    <property type="match status" value="1"/>
</dbReference>
<comment type="cofactor">
    <cofactor evidence="1">
        <name>pantetheine 4'-phosphate</name>
        <dbReference type="ChEBI" id="CHEBI:47942"/>
    </cofactor>
</comment>
<dbReference type="InterPro" id="IPR029058">
    <property type="entry name" value="AB_hydrolase_fold"/>
</dbReference>
<dbReference type="GO" id="GO:0005737">
    <property type="term" value="C:cytoplasm"/>
    <property type="evidence" value="ECO:0007669"/>
    <property type="project" value="TreeGrafter"/>
</dbReference>
<name>A0A401VWA4_STREY</name>
<dbReference type="InterPro" id="IPR036736">
    <property type="entry name" value="ACP-like_sf"/>
</dbReference>
<dbReference type="InterPro" id="IPR023213">
    <property type="entry name" value="CAT-like_dom_sf"/>
</dbReference>
<gene>
    <name evidence="6" type="ORF">GKJPGBOP_01025</name>
</gene>
<dbReference type="Proteomes" id="UP000286746">
    <property type="component" value="Unassembled WGS sequence"/>
</dbReference>
<dbReference type="Pfam" id="PF00501">
    <property type="entry name" value="AMP-binding"/>
    <property type="match status" value="1"/>
</dbReference>
<evidence type="ECO:0000256" key="1">
    <source>
        <dbReference type="ARBA" id="ARBA00001957"/>
    </source>
</evidence>
<evidence type="ECO:0000259" key="5">
    <source>
        <dbReference type="Pfam" id="PF13193"/>
    </source>
</evidence>
<dbReference type="GO" id="GO:0003824">
    <property type="term" value="F:catalytic activity"/>
    <property type="evidence" value="ECO:0007669"/>
    <property type="project" value="InterPro"/>
</dbReference>
<dbReference type="GO" id="GO:0043041">
    <property type="term" value="P:amino acid activation for nonribosomal peptide biosynthetic process"/>
    <property type="evidence" value="ECO:0007669"/>
    <property type="project" value="TreeGrafter"/>
</dbReference>
<dbReference type="InterPro" id="IPR045851">
    <property type="entry name" value="AMP-bd_C_sf"/>
</dbReference>
<dbReference type="GO" id="GO:0031177">
    <property type="term" value="F:phosphopantetheine binding"/>
    <property type="evidence" value="ECO:0007669"/>
    <property type="project" value="TreeGrafter"/>
</dbReference>
<proteinExistence type="predicted"/>
<dbReference type="Gene3D" id="3.40.50.12780">
    <property type="entry name" value="N-terminal domain of ligase-like"/>
    <property type="match status" value="1"/>
</dbReference>
<dbReference type="InterPro" id="IPR020845">
    <property type="entry name" value="AMP-binding_CS"/>
</dbReference>
<dbReference type="InterPro" id="IPR009081">
    <property type="entry name" value="PP-bd_ACP"/>
</dbReference>
<evidence type="ECO:0000259" key="2">
    <source>
        <dbReference type="Pfam" id="PF00501"/>
    </source>
</evidence>
<sequence>MLTRDRTLHGAFGAQARSRPDAVALIQGGTVLTYAELARAADDYAAELAGRGVRAGDLVPVLLPRSPELVATLLALLKLGAAYSVLDARWPRERRDELVRQLGSPVIVTEARPVAAAIRGGRRVRDAVTGAGTPSTVFFTSGTTGTPKGVVSTHGAVTRLFTAGSFADFGPGRITSAAAALPWDAFSLELWGPLVSGGTCVLAEGEYFLPDTLAGMIREHGVNTTWLTASLFNLFLDEQPDCFRGLSVLIIGGERLSHAHVRRFLTAHPGSTLLNGYGPVESCVFATTHPITLADTGRTHGIPLGRPVPCTQIAVLREGEPAAPGQPGEIWLGGAGLAVGYLADPGETARRFTTVRAADGPVRMYRTGDLGLLDDDGVLHYLGRADRQVKIQGHRIEPAGIESACEALPEVERAVVVPVEGTDLAFTRLALFYTAAPGGQDPAALPLADRLRDVLPSYCVPELIEEVPAFPLTAQGKTDHRALLARLGQSGAGNGGTTGPDLDALFDELVRSPDGPPGTWPPGTGWAALGGTSLDAMRLCARIQRQLHVRVSVSDFLKEPDLDGLRRLVGQAVALPAEDRAAASGSTVIPLVGMPAHFCMRYELLPDDTSTLCRRAWRIDGPVDLEALGQALNDLHERHEALRASYLLEDGPVARLSGTGGRVALTDLGPCDDGEPAQNRLEKALLRPLSIQTGEVWRCAVAREESGSTLLGLTVHHIAFDGWSETLLVAELSAAYRSRLAGTREPFDGPAPTLAQLALEELTVRRHEDRGRQLDYWKSALLGAQDVVWPEPESADDDPVGVCCFTLGTPAVERLAREARQYGNTLFLALFTGFDAALREVLGQQDFCVGVPVARRGGAHAIRAIGCVVDMVCLRMPAADPPGPLRSRMARTHPVIKEAMACQDVAFDEVVAALTPPRTTRNPLYQTVFAYQNNVTGALALDGCAVRALPQPLVAPSAELACEVWPRPGGGLRVELTFQSRLIRRDVVRRIADTYQALLTEDADPR</sequence>
<feature type="domain" description="Carrier" evidence="3">
    <location>
        <begin position="524"/>
        <end position="565"/>
    </location>
</feature>
<dbReference type="AlphaFoldDB" id="A0A401VWA4"/>
<dbReference type="InterPro" id="IPR001242">
    <property type="entry name" value="Condensation_dom"/>
</dbReference>
<dbReference type="Gene3D" id="3.30.559.30">
    <property type="entry name" value="Nonribosomal peptide synthetase, condensation domain"/>
    <property type="match status" value="1"/>
</dbReference>
<feature type="domain" description="AMP-binding enzyme C-terminal" evidence="5">
    <location>
        <begin position="401"/>
        <end position="477"/>
    </location>
</feature>
<dbReference type="InterPro" id="IPR025110">
    <property type="entry name" value="AMP-bd_C"/>
</dbReference>
<dbReference type="InterPro" id="IPR000873">
    <property type="entry name" value="AMP-dep_synth/lig_dom"/>
</dbReference>
<evidence type="ECO:0000259" key="3">
    <source>
        <dbReference type="Pfam" id="PF00550"/>
    </source>
</evidence>
<evidence type="ECO:0000259" key="4">
    <source>
        <dbReference type="Pfam" id="PF00668"/>
    </source>
</evidence>
<protein>
    <submittedName>
        <fullName evidence="6">Non-ribosomal peptide synthetase</fullName>
    </submittedName>
</protein>
<dbReference type="EMBL" id="BHZD01000001">
    <property type="protein sequence ID" value="GCD41372.1"/>
    <property type="molecule type" value="Genomic_DNA"/>
</dbReference>
<evidence type="ECO:0000313" key="6">
    <source>
        <dbReference type="EMBL" id="GCD41372.1"/>
    </source>
</evidence>
<dbReference type="Pfam" id="PF00550">
    <property type="entry name" value="PP-binding"/>
    <property type="match status" value="1"/>
</dbReference>
<dbReference type="Gene3D" id="3.30.559.10">
    <property type="entry name" value="Chloramphenicol acetyltransferase-like domain"/>
    <property type="match status" value="1"/>
</dbReference>
<dbReference type="Gene3D" id="3.30.300.30">
    <property type="match status" value="1"/>
</dbReference>